<protein>
    <submittedName>
        <fullName evidence="4">Nucleotidyltransferase family protein</fullName>
    </submittedName>
</protein>
<gene>
    <name evidence="4" type="ORF">PQ457_12260</name>
</gene>
<evidence type="ECO:0000313" key="5">
    <source>
        <dbReference type="Proteomes" id="UP001218231"/>
    </source>
</evidence>
<evidence type="ECO:0000313" key="4">
    <source>
        <dbReference type="EMBL" id="WCT76700.1"/>
    </source>
</evidence>
<dbReference type="Pfam" id="PF12804">
    <property type="entry name" value="NTP_transf_3"/>
    <property type="match status" value="1"/>
</dbReference>
<keyword evidence="5" id="KW-1185">Reference proteome</keyword>
<name>A0ABY7TTZ3_9SPHN</name>
<dbReference type="RefSeq" id="WP_273617107.1">
    <property type="nucleotide sequence ID" value="NZ_CP117417.1"/>
</dbReference>
<evidence type="ECO:0000256" key="2">
    <source>
        <dbReference type="SAM" id="MobiDB-lite"/>
    </source>
</evidence>
<dbReference type="Proteomes" id="UP001218231">
    <property type="component" value="Chromosome"/>
</dbReference>
<evidence type="ECO:0000259" key="3">
    <source>
        <dbReference type="Pfam" id="PF12804"/>
    </source>
</evidence>
<feature type="compositionally biased region" description="Basic and acidic residues" evidence="2">
    <location>
        <begin position="187"/>
        <end position="196"/>
    </location>
</feature>
<dbReference type="Gene3D" id="3.90.550.10">
    <property type="entry name" value="Spore Coat Polysaccharide Biosynthesis Protein SpsA, Chain A"/>
    <property type="match status" value="1"/>
</dbReference>
<dbReference type="EMBL" id="CP117417">
    <property type="protein sequence ID" value="WCT76700.1"/>
    <property type="molecule type" value="Genomic_DNA"/>
</dbReference>
<accession>A0ABY7TTZ3</accession>
<reference evidence="4 5" key="1">
    <citation type="submission" date="2023-02" db="EMBL/GenBank/DDBJ databases">
        <title>Genome sequence of Novosphingobium humi KACC 19094.</title>
        <authorList>
            <person name="Kim S."/>
            <person name="Heo J."/>
            <person name="Kwon S.-W."/>
        </authorList>
    </citation>
    <scope>NUCLEOTIDE SEQUENCE [LARGE SCALE GENOMIC DNA]</scope>
    <source>
        <strain evidence="4 5">KACC 19094</strain>
    </source>
</reference>
<evidence type="ECO:0000256" key="1">
    <source>
        <dbReference type="ARBA" id="ARBA00022842"/>
    </source>
</evidence>
<organism evidence="4 5">
    <name type="scientific">Novosphingobium humi</name>
    <dbReference type="NCBI Taxonomy" id="2282397"/>
    <lineage>
        <taxon>Bacteria</taxon>
        <taxon>Pseudomonadati</taxon>
        <taxon>Pseudomonadota</taxon>
        <taxon>Alphaproteobacteria</taxon>
        <taxon>Sphingomonadales</taxon>
        <taxon>Sphingomonadaceae</taxon>
        <taxon>Novosphingobium</taxon>
    </lineage>
</organism>
<keyword evidence="1" id="KW-0460">Magnesium</keyword>
<dbReference type="InterPro" id="IPR025877">
    <property type="entry name" value="MobA-like_NTP_Trfase"/>
</dbReference>
<dbReference type="InterPro" id="IPR029044">
    <property type="entry name" value="Nucleotide-diphossugar_trans"/>
</dbReference>
<sequence>MRLEVVLLAAGWSRRMEGVDKRLLPWRGAPMVRHAAALYLGQGLPVVVVGRAQDEALALALDGMDLRLVANPDQDSEQGTSARVGLAHCLLDGDGVIFALSDQPLLRGEDIAALIADFAAHRDAVIIPRHDGVRGNPVVMPADMACGLNKAPARITPRTWIDRHRARIVWHEAEHSRFTSDMDTPQDADRLRQYES</sequence>
<dbReference type="SUPFAM" id="SSF53448">
    <property type="entry name" value="Nucleotide-diphospho-sugar transferases"/>
    <property type="match status" value="1"/>
</dbReference>
<proteinExistence type="predicted"/>
<dbReference type="PANTHER" id="PTHR43777">
    <property type="entry name" value="MOLYBDENUM COFACTOR CYTIDYLYLTRANSFERASE"/>
    <property type="match status" value="1"/>
</dbReference>
<dbReference type="PANTHER" id="PTHR43777:SF1">
    <property type="entry name" value="MOLYBDENUM COFACTOR CYTIDYLYLTRANSFERASE"/>
    <property type="match status" value="1"/>
</dbReference>
<dbReference type="CDD" id="cd04182">
    <property type="entry name" value="GT_2_like_f"/>
    <property type="match status" value="1"/>
</dbReference>
<feature type="domain" description="MobA-like NTP transferase" evidence="3">
    <location>
        <begin position="5"/>
        <end position="164"/>
    </location>
</feature>
<feature type="region of interest" description="Disordered" evidence="2">
    <location>
        <begin position="176"/>
        <end position="196"/>
    </location>
</feature>